<dbReference type="WBParaSite" id="L893_g32319.t1">
    <property type="protein sequence ID" value="L893_g32319.t1"/>
    <property type="gene ID" value="L893_g32319"/>
</dbReference>
<proteinExistence type="predicted"/>
<keyword evidence="1" id="KW-1185">Reference proteome</keyword>
<organism evidence="1 2">
    <name type="scientific">Steinernema glaseri</name>
    <dbReference type="NCBI Taxonomy" id="37863"/>
    <lineage>
        <taxon>Eukaryota</taxon>
        <taxon>Metazoa</taxon>
        <taxon>Ecdysozoa</taxon>
        <taxon>Nematoda</taxon>
        <taxon>Chromadorea</taxon>
        <taxon>Rhabditida</taxon>
        <taxon>Tylenchina</taxon>
        <taxon>Panagrolaimomorpha</taxon>
        <taxon>Strongyloidoidea</taxon>
        <taxon>Steinernematidae</taxon>
        <taxon>Steinernema</taxon>
    </lineage>
</organism>
<reference evidence="2" key="1">
    <citation type="submission" date="2016-11" db="UniProtKB">
        <authorList>
            <consortium name="WormBaseParasite"/>
        </authorList>
    </citation>
    <scope>IDENTIFICATION</scope>
</reference>
<dbReference type="AlphaFoldDB" id="A0A1I8A3I2"/>
<name>A0A1I8A3I2_9BILA</name>
<protein>
    <submittedName>
        <fullName evidence="2">Uncharacterized protein</fullName>
    </submittedName>
</protein>
<sequence>MTFSGLLCTSGSETQFLNVLFGLDSTGEDDIIKIWQAEQVPFPIYDLEGVLATRSKEAAVVIKSSGRLRRAPIEAQALPDSYPHAFLSPATPFFIRFSFSTPALTSLFIWRRKYHRRWIQSSTECALAASPIRVRPLGDHPSATSPVAALICAPSRCKNAEVMYCISSCYSFLLHSPLALFRSAKRRRTSSASEKCAREECDAASTTSTEEENDSLRRVSVGGNAVGNPIIRLNGGDEPKNFERCEHSLDQCQHSVPIRNVVKALVPTYTEHGVFFAAIFAAQVCLRQLRVQQV</sequence>
<evidence type="ECO:0000313" key="2">
    <source>
        <dbReference type="WBParaSite" id="L893_g32319.t1"/>
    </source>
</evidence>
<evidence type="ECO:0000313" key="1">
    <source>
        <dbReference type="Proteomes" id="UP000095287"/>
    </source>
</evidence>
<accession>A0A1I8A3I2</accession>
<dbReference type="Proteomes" id="UP000095287">
    <property type="component" value="Unplaced"/>
</dbReference>